<evidence type="ECO:0000313" key="3">
    <source>
        <dbReference type="Proteomes" id="UP000266677"/>
    </source>
</evidence>
<organism evidence="2 3">
    <name type="scientific">Nocardia panacis</name>
    <dbReference type="NCBI Taxonomy" id="2340916"/>
    <lineage>
        <taxon>Bacteria</taxon>
        <taxon>Bacillati</taxon>
        <taxon>Actinomycetota</taxon>
        <taxon>Actinomycetes</taxon>
        <taxon>Mycobacteriales</taxon>
        <taxon>Nocardiaceae</taxon>
        <taxon>Nocardia</taxon>
    </lineage>
</organism>
<dbReference type="OrthoDB" id="4775426at2"/>
<dbReference type="CDD" id="cd00093">
    <property type="entry name" value="HTH_XRE"/>
    <property type="match status" value="1"/>
</dbReference>
<protein>
    <recommendedName>
        <fullName evidence="1">HTH cro/C1-type domain-containing protein</fullName>
    </recommendedName>
</protein>
<comment type="caution">
    <text evidence="2">The sequence shown here is derived from an EMBL/GenBank/DDBJ whole genome shotgun (WGS) entry which is preliminary data.</text>
</comment>
<dbReference type="RefSeq" id="WP_120043545.1">
    <property type="nucleotide sequence ID" value="NZ_QZFU01000033.1"/>
</dbReference>
<dbReference type="SUPFAM" id="SSF47413">
    <property type="entry name" value="lambda repressor-like DNA-binding domains"/>
    <property type="match status" value="1"/>
</dbReference>
<dbReference type="Pfam" id="PF13443">
    <property type="entry name" value="HTH_26"/>
    <property type="match status" value="1"/>
</dbReference>
<feature type="domain" description="HTH cro/C1-type" evidence="1">
    <location>
        <begin position="16"/>
        <end position="70"/>
    </location>
</feature>
<proteinExistence type="predicted"/>
<evidence type="ECO:0000259" key="1">
    <source>
        <dbReference type="PROSITE" id="PS50943"/>
    </source>
</evidence>
<dbReference type="EMBL" id="QZFU01000033">
    <property type="protein sequence ID" value="RJO71433.1"/>
    <property type="molecule type" value="Genomic_DNA"/>
</dbReference>
<keyword evidence="3" id="KW-1185">Reference proteome</keyword>
<accession>A0A3A4K3X0</accession>
<dbReference type="Proteomes" id="UP000266677">
    <property type="component" value="Unassembled WGS sequence"/>
</dbReference>
<dbReference type="InterPro" id="IPR001387">
    <property type="entry name" value="Cro/C1-type_HTH"/>
</dbReference>
<reference evidence="2 3" key="1">
    <citation type="submission" date="2018-09" db="EMBL/GenBank/DDBJ databases">
        <title>YIM PH21274 draft genome.</title>
        <authorList>
            <person name="Miao C."/>
        </authorList>
    </citation>
    <scope>NUCLEOTIDE SEQUENCE [LARGE SCALE GENOMIC DNA]</scope>
    <source>
        <strain evidence="2 3">YIM PH 21724</strain>
    </source>
</reference>
<dbReference type="AlphaFoldDB" id="A0A3A4K3X0"/>
<dbReference type="GO" id="GO:0003677">
    <property type="term" value="F:DNA binding"/>
    <property type="evidence" value="ECO:0007669"/>
    <property type="project" value="InterPro"/>
</dbReference>
<dbReference type="InterPro" id="IPR010982">
    <property type="entry name" value="Lambda_DNA-bd_dom_sf"/>
</dbReference>
<gene>
    <name evidence="2" type="ORF">D5S18_25005</name>
</gene>
<sequence length="82" mass="8978">MDQPTASYASFVATEIRAEMARQRKSRVDLARLLGVSEGTATNRVSGTYAFDLNELVTVCQWLGKPLADITKAAQQEWDAAS</sequence>
<dbReference type="PROSITE" id="PS50943">
    <property type="entry name" value="HTH_CROC1"/>
    <property type="match status" value="1"/>
</dbReference>
<name>A0A3A4K3X0_9NOCA</name>
<evidence type="ECO:0000313" key="2">
    <source>
        <dbReference type="EMBL" id="RJO71433.1"/>
    </source>
</evidence>